<gene>
    <name evidence="2" type="ORF">SAMN02746068_01261</name>
</gene>
<evidence type="ECO:0000313" key="2">
    <source>
        <dbReference type="EMBL" id="SFZ74463.1"/>
    </source>
</evidence>
<evidence type="ECO:0000256" key="1">
    <source>
        <dbReference type="SAM" id="Phobius"/>
    </source>
</evidence>
<feature type="transmembrane region" description="Helical" evidence="1">
    <location>
        <begin position="32"/>
        <end position="50"/>
    </location>
</feature>
<dbReference type="EMBL" id="FPKS01000005">
    <property type="protein sequence ID" value="SFZ74463.1"/>
    <property type="molecule type" value="Genomic_DNA"/>
</dbReference>
<protein>
    <submittedName>
        <fullName evidence="2">Uncharacterized protein</fullName>
    </submittedName>
</protein>
<feature type="transmembrane region" description="Helical" evidence="1">
    <location>
        <begin position="6"/>
        <end position="23"/>
    </location>
</feature>
<feature type="transmembrane region" description="Helical" evidence="1">
    <location>
        <begin position="56"/>
        <end position="72"/>
    </location>
</feature>
<proteinExistence type="predicted"/>
<keyword evidence="1" id="KW-1133">Transmembrane helix</keyword>
<dbReference type="Proteomes" id="UP000185655">
    <property type="component" value="Unassembled WGS sequence"/>
</dbReference>
<accession>A0A1K2HCI8</accession>
<reference evidence="2 3" key="1">
    <citation type="submission" date="2016-11" db="EMBL/GenBank/DDBJ databases">
        <authorList>
            <person name="Jaros S."/>
            <person name="Januszkiewicz K."/>
            <person name="Wedrychowicz H."/>
        </authorList>
    </citation>
    <scope>NUCLEOTIDE SEQUENCE [LARGE SCALE GENOMIC DNA]</scope>
    <source>
        <strain evidence="2 3">DSM 22330</strain>
    </source>
</reference>
<dbReference type="AlphaFoldDB" id="A0A1K2HCI8"/>
<keyword evidence="1" id="KW-0472">Membrane</keyword>
<name>A0A1K2HCI8_9LACT</name>
<organism evidence="2 3">
    <name type="scientific">Pseudolactococcus chungangensis CAU 28 = DSM 22330</name>
    <dbReference type="NCBI Taxonomy" id="1122154"/>
    <lineage>
        <taxon>Bacteria</taxon>
        <taxon>Bacillati</taxon>
        <taxon>Bacillota</taxon>
        <taxon>Bacilli</taxon>
        <taxon>Lactobacillales</taxon>
        <taxon>Streptococcaceae</taxon>
        <taxon>Pseudolactococcus</taxon>
    </lineage>
</organism>
<keyword evidence="1" id="KW-0812">Transmembrane</keyword>
<sequence>MRIKITSLFVFAFLFSMLSIFIKNDYSPLNMLWLRIVYSVCALLLVFVLILNYKKLLLISIIFYPIIAFNGLKNRQSRI</sequence>
<evidence type="ECO:0000313" key="3">
    <source>
        <dbReference type="Proteomes" id="UP000185655"/>
    </source>
</evidence>